<feature type="region of interest" description="Disordered" evidence="1">
    <location>
        <begin position="1"/>
        <end position="38"/>
    </location>
</feature>
<evidence type="ECO:0000313" key="3">
    <source>
        <dbReference type="Proteomes" id="UP000565785"/>
    </source>
</evidence>
<evidence type="ECO:0000256" key="1">
    <source>
        <dbReference type="SAM" id="MobiDB-lite"/>
    </source>
</evidence>
<dbReference type="OrthoDB" id="6077919at2759"/>
<comment type="caution">
    <text evidence="2">The sequence shown here is derived from an EMBL/GenBank/DDBJ whole genome shotgun (WGS) entry which is preliminary data.</text>
</comment>
<gene>
    <name evidence="2" type="primary">Znf831</name>
    <name evidence="2" type="ORF">RHICYA_R12512</name>
</gene>
<keyword evidence="3" id="KW-1185">Reference proteome</keyword>
<dbReference type="PANTHER" id="PTHR47166">
    <property type="entry name" value="ZINC FINGER PROTEIN 831"/>
    <property type="match status" value="1"/>
</dbReference>
<dbReference type="PANTHER" id="PTHR47166:SF1">
    <property type="entry name" value="ZINC FINGER PROTEIN 831"/>
    <property type="match status" value="1"/>
</dbReference>
<name>A0A7L1MUC6_RHICY</name>
<dbReference type="Proteomes" id="UP000565785">
    <property type="component" value="Unassembled WGS sequence"/>
</dbReference>
<organism evidence="2 3">
    <name type="scientific">Rhinopomastus cyanomelas</name>
    <name type="common">Common scimitarbill</name>
    <dbReference type="NCBI Taxonomy" id="113115"/>
    <lineage>
        <taxon>Eukaryota</taxon>
        <taxon>Metazoa</taxon>
        <taxon>Chordata</taxon>
        <taxon>Craniata</taxon>
        <taxon>Vertebrata</taxon>
        <taxon>Euteleostomi</taxon>
        <taxon>Archelosauria</taxon>
        <taxon>Archosauria</taxon>
        <taxon>Dinosauria</taxon>
        <taxon>Saurischia</taxon>
        <taxon>Theropoda</taxon>
        <taxon>Coelurosauria</taxon>
        <taxon>Aves</taxon>
        <taxon>Neognathae</taxon>
        <taxon>Neoaves</taxon>
        <taxon>Telluraves</taxon>
        <taxon>Coraciimorphae</taxon>
        <taxon>Bucerotiformes</taxon>
        <taxon>Rhinopomastidae</taxon>
        <taxon>Rhinopomastus</taxon>
    </lineage>
</organism>
<evidence type="ECO:0000313" key="2">
    <source>
        <dbReference type="EMBL" id="NXN91168.1"/>
    </source>
</evidence>
<accession>A0A7L1MUC6</accession>
<feature type="non-terminal residue" evidence="2">
    <location>
        <position position="201"/>
    </location>
</feature>
<feature type="non-terminal residue" evidence="2">
    <location>
        <position position="1"/>
    </location>
</feature>
<dbReference type="AlphaFoldDB" id="A0A7L1MUC6"/>
<sequence>TSASCKDVEPTAMGWDRGGSPHNLKDIPPSLRNAQRSQSSADSPTNFCCSSGTFCCHTVTTHCEVFPALLHKDLTCCSGSCTVPSSKGTFPSLNAEPQLTWCCLTRSLPLPVEQKGSADSAYSSMHSSDKEPSSDCRLSKCNVSIFKMKNTSKTVACGLTNKGLKTVASSFSKGQQMQELSSAAPGVAFKNTSELKKKTVV</sequence>
<dbReference type="EMBL" id="VXBP01000263">
    <property type="protein sequence ID" value="NXN91168.1"/>
    <property type="molecule type" value="Genomic_DNA"/>
</dbReference>
<protein>
    <submittedName>
        <fullName evidence="2">ZN831 protein</fullName>
    </submittedName>
</protein>
<proteinExistence type="predicted"/>
<reference evidence="2 3" key="1">
    <citation type="submission" date="2019-09" db="EMBL/GenBank/DDBJ databases">
        <title>Bird 10,000 Genomes (B10K) Project - Family phase.</title>
        <authorList>
            <person name="Zhang G."/>
        </authorList>
    </citation>
    <scope>NUCLEOTIDE SEQUENCE [LARGE SCALE GENOMIC DNA]</scope>
    <source>
        <strain evidence="2">B10K-DU-002-35</strain>
        <tissue evidence="2">Muscle</tissue>
    </source>
</reference>